<proteinExistence type="predicted"/>
<dbReference type="OrthoDB" id="943768at2759"/>
<evidence type="ECO:0000313" key="1">
    <source>
        <dbReference type="EMBL" id="MBA0732969.1"/>
    </source>
</evidence>
<sequence length="39" mass="4134">MVSGAAAPVTSNPSARVIYLIRGLASEETREQSLDVLCK</sequence>
<gene>
    <name evidence="1" type="ORF">Gogos_017026</name>
</gene>
<reference evidence="1 2" key="1">
    <citation type="journal article" date="2019" name="Genome Biol. Evol.">
        <title>Insights into the evolution of the New World diploid cottons (Gossypium, subgenus Houzingenia) based on genome sequencing.</title>
        <authorList>
            <person name="Grover C.E."/>
            <person name="Arick M.A. 2nd"/>
            <person name="Thrash A."/>
            <person name="Conover J.L."/>
            <person name="Sanders W.S."/>
            <person name="Peterson D.G."/>
            <person name="Frelichowski J.E."/>
            <person name="Scheffler J.A."/>
            <person name="Scheffler B.E."/>
            <person name="Wendel J.F."/>
        </authorList>
    </citation>
    <scope>NUCLEOTIDE SEQUENCE [LARGE SCALE GENOMIC DNA]</scope>
    <source>
        <strain evidence="1">5</strain>
        <tissue evidence="1">Leaf</tissue>
    </source>
</reference>
<comment type="caution">
    <text evidence="1">The sequence shown here is derived from an EMBL/GenBank/DDBJ whole genome shotgun (WGS) entry which is preliminary data.</text>
</comment>
<evidence type="ECO:0000313" key="2">
    <source>
        <dbReference type="Proteomes" id="UP000593579"/>
    </source>
</evidence>
<accession>A0A7J9BB79</accession>
<feature type="non-terminal residue" evidence="1">
    <location>
        <position position="39"/>
    </location>
</feature>
<dbReference type="AlphaFoldDB" id="A0A7J9BB79"/>
<dbReference type="EMBL" id="JABEZY010000001">
    <property type="protein sequence ID" value="MBA0732969.1"/>
    <property type="molecule type" value="Genomic_DNA"/>
</dbReference>
<protein>
    <submittedName>
        <fullName evidence="1">Uncharacterized protein</fullName>
    </submittedName>
</protein>
<dbReference type="Proteomes" id="UP000593579">
    <property type="component" value="Unassembled WGS sequence"/>
</dbReference>
<keyword evidence="2" id="KW-1185">Reference proteome</keyword>
<name>A0A7J9BB79_GOSGO</name>
<organism evidence="1 2">
    <name type="scientific">Gossypium gossypioides</name>
    <name type="common">Mexican cotton</name>
    <name type="synonym">Selera gossypioides</name>
    <dbReference type="NCBI Taxonomy" id="34282"/>
    <lineage>
        <taxon>Eukaryota</taxon>
        <taxon>Viridiplantae</taxon>
        <taxon>Streptophyta</taxon>
        <taxon>Embryophyta</taxon>
        <taxon>Tracheophyta</taxon>
        <taxon>Spermatophyta</taxon>
        <taxon>Magnoliopsida</taxon>
        <taxon>eudicotyledons</taxon>
        <taxon>Gunneridae</taxon>
        <taxon>Pentapetalae</taxon>
        <taxon>rosids</taxon>
        <taxon>malvids</taxon>
        <taxon>Malvales</taxon>
        <taxon>Malvaceae</taxon>
        <taxon>Malvoideae</taxon>
        <taxon>Gossypium</taxon>
    </lineage>
</organism>